<gene>
    <name evidence="3" type="ORF">ACFFRE_02845</name>
</gene>
<keyword evidence="3" id="KW-0012">Acyltransferase</keyword>
<comment type="caution">
    <text evidence="3">The sequence shown here is derived from an EMBL/GenBank/DDBJ whole genome shotgun (WGS) entry which is preliminary data.</text>
</comment>
<feature type="transmembrane region" description="Helical" evidence="1">
    <location>
        <begin position="132"/>
        <end position="156"/>
    </location>
</feature>
<dbReference type="Pfam" id="PF01757">
    <property type="entry name" value="Acyl_transf_3"/>
    <property type="match status" value="1"/>
</dbReference>
<keyword evidence="4" id="KW-1185">Reference proteome</keyword>
<evidence type="ECO:0000313" key="3">
    <source>
        <dbReference type="EMBL" id="MFC0081097.1"/>
    </source>
</evidence>
<feature type="domain" description="Acyltransferase 3" evidence="2">
    <location>
        <begin position="21"/>
        <end position="356"/>
    </location>
</feature>
<dbReference type="GO" id="GO:0016746">
    <property type="term" value="F:acyltransferase activity"/>
    <property type="evidence" value="ECO:0007669"/>
    <property type="project" value="UniProtKB-KW"/>
</dbReference>
<feature type="transmembrane region" description="Helical" evidence="1">
    <location>
        <begin position="347"/>
        <end position="366"/>
    </location>
</feature>
<dbReference type="PANTHER" id="PTHR23028:SF53">
    <property type="entry name" value="ACYL_TRANSF_3 DOMAIN-CONTAINING PROTEIN"/>
    <property type="match status" value="1"/>
</dbReference>
<keyword evidence="1" id="KW-0472">Membrane</keyword>
<feature type="transmembrane region" description="Helical" evidence="1">
    <location>
        <begin position="285"/>
        <end position="304"/>
    </location>
</feature>
<dbReference type="InterPro" id="IPR002656">
    <property type="entry name" value="Acyl_transf_3_dom"/>
</dbReference>
<keyword evidence="3" id="KW-0808">Transferase</keyword>
<dbReference type="PANTHER" id="PTHR23028">
    <property type="entry name" value="ACETYLTRANSFERASE"/>
    <property type="match status" value="1"/>
</dbReference>
<feature type="transmembrane region" description="Helical" evidence="1">
    <location>
        <begin position="21"/>
        <end position="41"/>
    </location>
</feature>
<evidence type="ECO:0000313" key="4">
    <source>
        <dbReference type="Proteomes" id="UP001589788"/>
    </source>
</evidence>
<evidence type="ECO:0000256" key="1">
    <source>
        <dbReference type="SAM" id="Phobius"/>
    </source>
</evidence>
<feature type="transmembrane region" description="Helical" evidence="1">
    <location>
        <begin position="316"/>
        <end position="335"/>
    </location>
</feature>
<protein>
    <submittedName>
        <fullName evidence="3">Acyltransferase family protein</fullName>
        <ecNumber evidence="3">2.3.-.-</ecNumber>
    </submittedName>
</protein>
<reference evidence="3 4" key="1">
    <citation type="submission" date="2024-09" db="EMBL/GenBank/DDBJ databases">
        <authorList>
            <person name="Sun Q."/>
            <person name="Mori K."/>
        </authorList>
    </citation>
    <scope>NUCLEOTIDE SEQUENCE [LARGE SCALE GENOMIC DNA]</scope>
    <source>
        <strain evidence="3 4">JCM 15389</strain>
    </source>
</reference>
<dbReference type="EC" id="2.3.-.-" evidence="3"/>
<feature type="transmembrane region" description="Helical" evidence="1">
    <location>
        <begin position="248"/>
        <end position="265"/>
    </location>
</feature>
<proteinExistence type="predicted"/>
<organism evidence="3 4">
    <name type="scientific">Aciditerrimonas ferrireducens</name>
    <dbReference type="NCBI Taxonomy" id="667306"/>
    <lineage>
        <taxon>Bacteria</taxon>
        <taxon>Bacillati</taxon>
        <taxon>Actinomycetota</taxon>
        <taxon>Acidimicrobiia</taxon>
        <taxon>Acidimicrobiales</taxon>
        <taxon>Acidimicrobiaceae</taxon>
        <taxon>Aciditerrimonas</taxon>
    </lineage>
</organism>
<feature type="transmembrane region" description="Helical" evidence="1">
    <location>
        <begin position="47"/>
        <end position="67"/>
    </location>
</feature>
<name>A0ABV6C094_9ACTN</name>
<feature type="transmembrane region" description="Helical" evidence="1">
    <location>
        <begin position="88"/>
        <end position="112"/>
    </location>
</feature>
<accession>A0ABV6C094</accession>
<sequence>MRAADQHPEPRVRLLGHRPPLDGIRALAFLGVFVGHAALVAGGDPGAVAMFVFFALSGFLITSLLVGERFTTGRVALRRFYGRRALRLLPALYLFLAIWLLVMLMAGGFPWATSVPQGGPGGPEPLHTALHAVWVAACYVMNWAEVLALFHHYMAIGHLWSLAVEEQFYLVWAPLVVALCAWRLRAVTAAALALATGSLLEVFLLYHHGQGELRVYMGTDTRAAAFLLGGALAVTWARGGLRWLEQQAPTLVLAGLAGLGLLWAAGPWSAAGAVLGPTNATSAFLARWVVATFAAPLLVLAAVTRPTGPLARLLSGRLLGYLGSRSYALYLWHYVFLTWFRSLGTPGVVLALVSTLAAAELSWRLVEQRALGLKRRLTSLPDPAPTPSHLAR</sequence>
<dbReference type="EMBL" id="JBHLYQ010000015">
    <property type="protein sequence ID" value="MFC0081097.1"/>
    <property type="molecule type" value="Genomic_DNA"/>
</dbReference>
<dbReference type="InterPro" id="IPR050879">
    <property type="entry name" value="Acyltransferase_3"/>
</dbReference>
<dbReference type="Proteomes" id="UP001589788">
    <property type="component" value="Unassembled WGS sequence"/>
</dbReference>
<evidence type="ECO:0000259" key="2">
    <source>
        <dbReference type="Pfam" id="PF01757"/>
    </source>
</evidence>
<keyword evidence="1" id="KW-1133">Transmembrane helix</keyword>
<dbReference type="RefSeq" id="WP_377788014.1">
    <property type="nucleotide sequence ID" value="NZ_JBHLYQ010000015.1"/>
</dbReference>
<feature type="transmembrane region" description="Helical" evidence="1">
    <location>
        <begin position="215"/>
        <end position="236"/>
    </location>
</feature>
<keyword evidence="1" id="KW-0812">Transmembrane</keyword>